<comment type="catalytic activity">
    <reaction evidence="7 8">
        <text>guanosine(966) in 16S rRNA + S-adenosyl-L-methionine = N(2)-methylguanosine(966) in 16S rRNA + S-adenosyl-L-homocysteine + H(+)</text>
        <dbReference type="Rhea" id="RHEA:23548"/>
        <dbReference type="Rhea" id="RHEA-COMP:10211"/>
        <dbReference type="Rhea" id="RHEA-COMP:10212"/>
        <dbReference type="ChEBI" id="CHEBI:15378"/>
        <dbReference type="ChEBI" id="CHEBI:57856"/>
        <dbReference type="ChEBI" id="CHEBI:59789"/>
        <dbReference type="ChEBI" id="CHEBI:74269"/>
        <dbReference type="ChEBI" id="CHEBI:74481"/>
        <dbReference type="EC" id="2.1.1.171"/>
    </reaction>
</comment>
<keyword evidence="8" id="KW-0698">rRNA processing</keyword>
<dbReference type="CDD" id="cd02440">
    <property type="entry name" value="AdoMet_MTases"/>
    <property type="match status" value="1"/>
</dbReference>
<evidence type="ECO:0000256" key="6">
    <source>
        <dbReference type="ARBA" id="ARBA00022679"/>
    </source>
</evidence>
<dbReference type="STRING" id="716816.BST96_08645"/>
<dbReference type="PROSITE" id="PS00092">
    <property type="entry name" value="N6_MTASE"/>
    <property type="match status" value="1"/>
</dbReference>
<proteinExistence type="inferred from homology"/>
<evidence type="ECO:0000256" key="4">
    <source>
        <dbReference type="ARBA" id="ARBA00013682"/>
    </source>
</evidence>
<dbReference type="InterPro" id="IPR002052">
    <property type="entry name" value="DNA_methylase_N6_adenine_CS"/>
</dbReference>
<accession>A0A1X9N7Y6</accession>
<dbReference type="NCBIfam" id="TIGR00095">
    <property type="entry name" value="16S rRNA (guanine(966)-N(2))-methyltransferase RsmD"/>
    <property type="match status" value="1"/>
</dbReference>
<gene>
    <name evidence="9" type="ORF">BST96_08645</name>
</gene>
<evidence type="ECO:0000256" key="8">
    <source>
        <dbReference type="PIRNR" id="PIRNR004553"/>
    </source>
</evidence>
<evidence type="ECO:0000256" key="5">
    <source>
        <dbReference type="ARBA" id="ARBA00022603"/>
    </source>
</evidence>
<dbReference type="PANTHER" id="PTHR43542">
    <property type="entry name" value="METHYLTRANSFERASE"/>
    <property type="match status" value="1"/>
</dbReference>
<dbReference type="Gene3D" id="3.40.50.150">
    <property type="entry name" value="Vaccinia Virus protein VP39"/>
    <property type="match status" value="1"/>
</dbReference>
<dbReference type="PANTHER" id="PTHR43542:SF1">
    <property type="entry name" value="METHYLTRANSFERASE"/>
    <property type="match status" value="1"/>
</dbReference>
<dbReference type="InterPro" id="IPR004398">
    <property type="entry name" value="RNA_MeTrfase_RsmD"/>
</dbReference>
<dbReference type="SUPFAM" id="SSF53335">
    <property type="entry name" value="S-adenosyl-L-methionine-dependent methyltransferases"/>
    <property type="match status" value="1"/>
</dbReference>
<evidence type="ECO:0000256" key="7">
    <source>
        <dbReference type="ARBA" id="ARBA00048326"/>
    </source>
</evidence>
<comment type="similarity">
    <text evidence="2 8">Belongs to the methyltransferase superfamily. RsmD family.</text>
</comment>
<dbReference type="OrthoDB" id="9803017at2"/>
<evidence type="ECO:0000256" key="2">
    <source>
        <dbReference type="ARBA" id="ARBA00005269"/>
    </source>
</evidence>
<evidence type="ECO:0000256" key="1">
    <source>
        <dbReference type="ARBA" id="ARBA00002649"/>
    </source>
</evidence>
<dbReference type="InterPro" id="IPR029063">
    <property type="entry name" value="SAM-dependent_MTases_sf"/>
</dbReference>
<dbReference type="Pfam" id="PF03602">
    <property type="entry name" value="Cons_hypoth95"/>
    <property type="match status" value="1"/>
</dbReference>
<dbReference type="EMBL" id="CP019343">
    <property type="protein sequence ID" value="ARN74180.1"/>
    <property type="molecule type" value="Genomic_DNA"/>
</dbReference>
<keyword evidence="6 8" id="KW-0808">Transferase</keyword>
<dbReference type="EC" id="2.1.1.171" evidence="3 8"/>
<protein>
    <recommendedName>
        <fullName evidence="4 8">Ribosomal RNA small subunit methyltransferase D</fullName>
        <ecNumber evidence="3 8">2.1.1.171</ecNumber>
    </recommendedName>
</protein>
<dbReference type="AlphaFoldDB" id="A0A1X9N7Y6"/>
<comment type="function">
    <text evidence="1 8">Specifically methylates the guanine in position 966 of 16S rRNA in the assembled 30S particle.</text>
</comment>
<keyword evidence="10" id="KW-1185">Reference proteome</keyword>
<evidence type="ECO:0000313" key="9">
    <source>
        <dbReference type="EMBL" id="ARN74180.1"/>
    </source>
</evidence>
<organism evidence="9 10">
    <name type="scientific">Oceanicoccus sagamiensis</name>
    <dbReference type="NCBI Taxonomy" id="716816"/>
    <lineage>
        <taxon>Bacteria</taxon>
        <taxon>Pseudomonadati</taxon>
        <taxon>Pseudomonadota</taxon>
        <taxon>Gammaproteobacteria</taxon>
        <taxon>Cellvibrionales</taxon>
        <taxon>Spongiibacteraceae</taxon>
        <taxon>Oceanicoccus</taxon>
    </lineage>
</organism>
<dbReference type="GO" id="GO:0003676">
    <property type="term" value="F:nucleic acid binding"/>
    <property type="evidence" value="ECO:0007669"/>
    <property type="project" value="InterPro"/>
</dbReference>
<evidence type="ECO:0000256" key="3">
    <source>
        <dbReference type="ARBA" id="ARBA00012141"/>
    </source>
</evidence>
<dbReference type="PIRSF" id="PIRSF004553">
    <property type="entry name" value="CHP00095"/>
    <property type="match status" value="1"/>
</dbReference>
<name>A0A1X9N7Y6_9GAMM</name>
<dbReference type="Proteomes" id="UP000193450">
    <property type="component" value="Chromosome"/>
</dbReference>
<keyword evidence="8" id="KW-0949">S-adenosyl-L-methionine</keyword>
<dbReference type="GO" id="GO:0052913">
    <property type="term" value="F:16S rRNA (guanine(966)-N(2))-methyltransferase activity"/>
    <property type="evidence" value="ECO:0007669"/>
    <property type="project" value="UniProtKB-EC"/>
</dbReference>
<keyword evidence="5 8" id="KW-0489">Methyltransferase</keyword>
<evidence type="ECO:0000313" key="10">
    <source>
        <dbReference type="Proteomes" id="UP000193450"/>
    </source>
</evidence>
<dbReference type="KEGG" id="osg:BST96_08645"/>
<reference evidence="9 10" key="1">
    <citation type="submission" date="2016-11" db="EMBL/GenBank/DDBJ databases">
        <title>Trade-off between light-utilization and light-protection in marine flavobacteria.</title>
        <authorList>
            <person name="Kumagai Y."/>
        </authorList>
    </citation>
    <scope>NUCLEOTIDE SEQUENCE [LARGE SCALE GENOMIC DNA]</scope>
    <source>
        <strain evidence="9 10">NBRC 107125</strain>
    </source>
</reference>
<sequence length="199" mass="22343">MSKAKTRRSANAPSNQLRIIGGQWRGRKLSFPSVDGLRPTTDRVRETVFNWLSADIHGAQCLDLFAGSGALGLEALSRGASLVDLVDNAQSATRQLRDNLQLLDANHGHVSQANAADWLQQNAGNRYDVIFLDPPFRQDLAQRCIQLIDQQAMLKPDGWLYLEMGKDEALPELPPQWLLHREKTAGQVCYRLYKLPRQV</sequence>
<dbReference type="RefSeq" id="WP_085758314.1">
    <property type="nucleotide sequence ID" value="NZ_CP019343.1"/>
</dbReference>